<dbReference type="EMBL" id="GGEC01079614">
    <property type="protein sequence ID" value="MBX60098.1"/>
    <property type="molecule type" value="Transcribed_RNA"/>
</dbReference>
<accession>A0A2P2PZD3</accession>
<protein>
    <submittedName>
        <fullName evidence="1">Uncharacterized protein</fullName>
    </submittedName>
</protein>
<organism evidence="1">
    <name type="scientific">Rhizophora mucronata</name>
    <name type="common">Asiatic mangrove</name>
    <dbReference type="NCBI Taxonomy" id="61149"/>
    <lineage>
        <taxon>Eukaryota</taxon>
        <taxon>Viridiplantae</taxon>
        <taxon>Streptophyta</taxon>
        <taxon>Embryophyta</taxon>
        <taxon>Tracheophyta</taxon>
        <taxon>Spermatophyta</taxon>
        <taxon>Magnoliopsida</taxon>
        <taxon>eudicotyledons</taxon>
        <taxon>Gunneridae</taxon>
        <taxon>Pentapetalae</taxon>
        <taxon>rosids</taxon>
        <taxon>fabids</taxon>
        <taxon>Malpighiales</taxon>
        <taxon>Rhizophoraceae</taxon>
        <taxon>Rhizophora</taxon>
    </lineage>
</organism>
<evidence type="ECO:0000313" key="1">
    <source>
        <dbReference type="EMBL" id="MBX60098.1"/>
    </source>
</evidence>
<dbReference type="AlphaFoldDB" id="A0A2P2PZD3"/>
<name>A0A2P2PZD3_RHIMU</name>
<sequence>MPSATVDWPEKQKALVN</sequence>
<proteinExistence type="predicted"/>
<reference evidence="1" key="1">
    <citation type="submission" date="2018-02" db="EMBL/GenBank/DDBJ databases">
        <title>Rhizophora mucronata_Transcriptome.</title>
        <authorList>
            <person name="Meera S.P."/>
            <person name="Sreeshan A."/>
            <person name="Augustine A."/>
        </authorList>
    </citation>
    <scope>NUCLEOTIDE SEQUENCE</scope>
    <source>
        <tissue evidence="1">Leaf</tissue>
    </source>
</reference>